<evidence type="ECO:0000313" key="1">
    <source>
        <dbReference type="EMBL" id="NHT78068.1"/>
    </source>
</evidence>
<protein>
    <submittedName>
        <fullName evidence="1">Exonuclease</fullName>
    </submittedName>
</protein>
<dbReference type="Proteomes" id="UP001155840">
    <property type="component" value="Unassembled WGS sequence"/>
</dbReference>
<dbReference type="Gene3D" id="3.30.420.10">
    <property type="entry name" value="Ribonuclease H-like superfamily/Ribonuclease H"/>
    <property type="match status" value="1"/>
</dbReference>
<sequence length="170" mass="19219">MLSFALVYAGTYDGSTFSRPQDYKQSFYRELRPISDDFDPEALAINGLDRAELSLRGVSPEIAMDQAFDWIQEFSGAGKPVLVAYPLSFDWTWLYWYFIRFSKRGSPFGHSRCFDLKTAVAVKTGRTISSSGRGKLPVRFTSTRPHTHHAVDDAIEQAEIFANIFEGEGE</sequence>
<dbReference type="EMBL" id="JAANCM010000012">
    <property type="protein sequence ID" value="NHT78068.1"/>
    <property type="molecule type" value="Genomic_DNA"/>
</dbReference>
<organism evidence="1 2">
    <name type="scientific">Ferranicluibacter rubi</name>
    <dbReference type="NCBI Taxonomy" id="2715133"/>
    <lineage>
        <taxon>Bacteria</taxon>
        <taxon>Pseudomonadati</taxon>
        <taxon>Pseudomonadota</taxon>
        <taxon>Alphaproteobacteria</taxon>
        <taxon>Hyphomicrobiales</taxon>
        <taxon>Rhizobiaceae</taxon>
        <taxon>Ferranicluibacter</taxon>
    </lineage>
</organism>
<dbReference type="GO" id="GO:0003676">
    <property type="term" value="F:nucleic acid binding"/>
    <property type="evidence" value="ECO:0007669"/>
    <property type="project" value="InterPro"/>
</dbReference>
<gene>
    <name evidence="1" type="ORF">G8E10_20405</name>
</gene>
<accession>A0AA43ZJG7</accession>
<dbReference type="AlphaFoldDB" id="A0AA43ZJG7"/>
<dbReference type="SUPFAM" id="SSF53098">
    <property type="entry name" value="Ribonuclease H-like"/>
    <property type="match status" value="1"/>
</dbReference>
<comment type="caution">
    <text evidence="1">The sequence shown here is derived from an EMBL/GenBank/DDBJ whole genome shotgun (WGS) entry which is preliminary data.</text>
</comment>
<reference evidence="1" key="1">
    <citation type="submission" date="2020-03" db="EMBL/GenBank/DDBJ databases">
        <title>Ferranicluibacter endophyticum gen. nov., sp. nov., a new genus isolated from Rubus ulmifolius Schott. stem.</title>
        <authorList>
            <person name="Roca-Couso R."/>
            <person name="Flores-Felix J.D."/>
            <person name="Igual J.M."/>
            <person name="Rivas R."/>
        </authorList>
    </citation>
    <scope>NUCLEOTIDE SEQUENCE</scope>
    <source>
        <strain evidence="1">CRRU44</strain>
    </source>
</reference>
<dbReference type="InterPro" id="IPR012337">
    <property type="entry name" value="RNaseH-like_sf"/>
</dbReference>
<dbReference type="GO" id="GO:0004527">
    <property type="term" value="F:exonuclease activity"/>
    <property type="evidence" value="ECO:0007669"/>
    <property type="project" value="UniProtKB-KW"/>
</dbReference>
<evidence type="ECO:0000313" key="2">
    <source>
        <dbReference type="Proteomes" id="UP001155840"/>
    </source>
</evidence>
<keyword evidence="1" id="KW-0269">Exonuclease</keyword>
<keyword evidence="1" id="KW-0378">Hydrolase</keyword>
<name>A0AA43ZJG7_9HYPH</name>
<keyword evidence="1" id="KW-0540">Nuclease</keyword>
<dbReference type="InterPro" id="IPR036397">
    <property type="entry name" value="RNaseH_sf"/>
</dbReference>
<keyword evidence="2" id="KW-1185">Reference proteome</keyword>
<proteinExistence type="predicted"/>